<feature type="compositionally biased region" description="Pro residues" evidence="1">
    <location>
        <begin position="402"/>
        <end position="413"/>
    </location>
</feature>
<keyword evidence="3" id="KW-1185">Reference proteome</keyword>
<gene>
    <name evidence="2" type="ORF">HNQ71_000290</name>
</gene>
<organism evidence="2 3">
    <name type="scientific">Mesorhizobium sangaii</name>
    <dbReference type="NCBI Taxonomy" id="505389"/>
    <lineage>
        <taxon>Bacteria</taxon>
        <taxon>Pseudomonadati</taxon>
        <taxon>Pseudomonadota</taxon>
        <taxon>Alphaproteobacteria</taxon>
        <taxon>Hyphomicrobiales</taxon>
        <taxon>Phyllobacteriaceae</taxon>
        <taxon>Mesorhizobium</taxon>
    </lineage>
</organism>
<feature type="region of interest" description="Disordered" evidence="1">
    <location>
        <begin position="398"/>
        <end position="418"/>
    </location>
</feature>
<name>A0A841NXE9_9HYPH</name>
<accession>A0A841NXE9</accession>
<comment type="caution">
    <text evidence="2">The sequence shown here is derived from an EMBL/GenBank/DDBJ whole genome shotgun (WGS) entry which is preliminary data.</text>
</comment>
<dbReference type="Proteomes" id="UP000556329">
    <property type="component" value="Unassembled WGS sequence"/>
</dbReference>
<evidence type="ECO:0000256" key="1">
    <source>
        <dbReference type="SAM" id="MobiDB-lite"/>
    </source>
</evidence>
<proteinExistence type="predicted"/>
<dbReference type="EMBL" id="JACHEF010000001">
    <property type="protein sequence ID" value="MBB6407646.1"/>
    <property type="molecule type" value="Genomic_DNA"/>
</dbReference>
<reference evidence="2 3" key="1">
    <citation type="submission" date="2020-08" db="EMBL/GenBank/DDBJ databases">
        <title>Genomic Encyclopedia of Type Strains, Phase IV (KMG-IV): sequencing the most valuable type-strain genomes for metagenomic binning, comparative biology and taxonomic classification.</title>
        <authorList>
            <person name="Goeker M."/>
        </authorList>
    </citation>
    <scope>NUCLEOTIDE SEQUENCE [LARGE SCALE GENOMIC DNA]</scope>
    <source>
        <strain evidence="2 3">DSM 100039</strain>
    </source>
</reference>
<dbReference type="AlphaFoldDB" id="A0A841NXE9"/>
<evidence type="ECO:0000313" key="3">
    <source>
        <dbReference type="Proteomes" id="UP000556329"/>
    </source>
</evidence>
<dbReference type="RefSeq" id="WP_184870842.1">
    <property type="nucleotide sequence ID" value="NZ_JACHEF010000001.1"/>
</dbReference>
<protein>
    <recommendedName>
        <fullName evidence="4">Toprim domain-containing protein</fullName>
    </recommendedName>
</protein>
<evidence type="ECO:0008006" key="4">
    <source>
        <dbReference type="Google" id="ProtNLM"/>
    </source>
</evidence>
<sequence>MRIDYQGIKQLADEIGCRVTDLIALSPGNDPFYAGVSGRREAAEWFASLWVSCGWLVGSHPRRLHYNAISQDPPILKPNGEPYQNTENDWKFFSVASLGARYLRLIPDGALADHRNDPPIINAVNNGTVLPSCDVGFRFGAGLEYSIPDREVYAPYLTVEPGSLAQPFLVELWVEKSTQNDILIPLAGKFEFNLVAGTGETSEVLARQAVERAVDDRRPMRILYVSDFDPGGRSMPVALARKIEFWIREADLDLDVTLNPIVLTPEQCEQYRLPRTPLKETERRAAKFEERFGAGATELDALEALHPGELANVVTAEVSRYFDPTLASRERAARAAFERIARNAQASVHENFDISDIQRRYADLVENFKASVNEIEADTEDLFPQIADELDAITPTFDPAAWPEPRPATPPASPLFDSRRDYLDQIDHYRRWQGKGGADGQS</sequence>
<evidence type="ECO:0000313" key="2">
    <source>
        <dbReference type="EMBL" id="MBB6407646.1"/>
    </source>
</evidence>